<dbReference type="InterPro" id="IPR002401">
    <property type="entry name" value="Cyt_P450_E_grp-I"/>
</dbReference>
<dbReference type="Gene3D" id="1.10.630.10">
    <property type="entry name" value="Cytochrome P450"/>
    <property type="match status" value="1"/>
</dbReference>
<dbReference type="GO" id="GO:0004497">
    <property type="term" value="F:monooxygenase activity"/>
    <property type="evidence" value="ECO:0007669"/>
    <property type="project" value="UniProtKB-KW"/>
</dbReference>
<evidence type="ECO:0000256" key="5">
    <source>
        <dbReference type="ARBA" id="ARBA00022723"/>
    </source>
</evidence>
<dbReference type="PRINTS" id="PR00463">
    <property type="entry name" value="EP450I"/>
</dbReference>
<dbReference type="CDD" id="cd11069">
    <property type="entry name" value="CYP_FUM15-like"/>
    <property type="match status" value="1"/>
</dbReference>
<organism evidence="10 11">
    <name type="scientific">Trametes pubescens</name>
    <name type="common">White-rot fungus</name>
    <dbReference type="NCBI Taxonomy" id="154538"/>
    <lineage>
        <taxon>Eukaryota</taxon>
        <taxon>Fungi</taxon>
        <taxon>Dikarya</taxon>
        <taxon>Basidiomycota</taxon>
        <taxon>Agaricomycotina</taxon>
        <taxon>Agaricomycetes</taxon>
        <taxon>Polyporales</taxon>
        <taxon>Polyporaceae</taxon>
        <taxon>Trametes</taxon>
    </lineage>
</organism>
<dbReference type="InterPro" id="IPR050121">
    <property type="entry name" value="Cytochrome_P450_monoxygenase"/>
</dbReference>
<keyword evidence="7 9" id="KW-0408">Iron</keyword>
<dbReference type="GO" id="GO:0020037">
    <property type="term" value="F:heme binding"/>
    <property type="evidence" value="ECO:0007669"/>
    <property type="project" value="InterPro"/>
</dbReference>
<keyword evidence="11" id="KW-1185">Reference proteome</keyword>
<protein>
    <submittedName>
        <fullName evidence="10">Cytochrome P450 3A12</fullName>
    </submittedName>
</protein>
<comment type="similarity">
    <text evidence="3">Belongs to the cytochrome P450 family.</text>
</comment>
<feature type="binding site" description="axial binding residue" evidence="9">
    <location>
        <position position="482"/>
    </location>
    <ligand>
        <name>heme</name>
        <dbReference type="ChEBI" id="CHEBI:30413"/>
    </ligand>
    <ligandPart>
        <name>Fe</name>
        <dbReference type="ChEBI" id="CHEBI:18248"/>
    </ligandPart>
</feature>
<evidence type="ECO:0000256" key="9">
    <source>
        <dbReference type="PIRSR" id="PIRSR602401-1"/>
    </source>
</evidence>
<comment type="caution">
    <text evidence="10">The sequence shown here is derived from an EMBL/GenBank/DDBJ whole genome shotgun (WGS) entry which is preliminary data.</text>
</comment>
<comment type="pathway">
    <text evidence="2">Secondary metabolite biosynthesis.</text>
</comment>
<evidence type="ECO:0000313" key="11">
    <source>
        <dbReference type="Proteomes" id="UP000184267"/>
    </source>
</evidence>
<keyword evidence="6" id="KW-0560">Oxidoreductase</keyword>
<dbReference type="PANTHER" id="PTHR24305:SF166">
    <property type="entry name" value="CYTOCHROME P450 12A4, MITOCHONDRIAL-RELATED"/>
    <property type="match status" value="1"/>
</dbReference>
<evidence type="ECO:0000313" key="10">
    <source>
        <dbReference type="EMBL" id="OJT08218.1"/>
    </source>
</evidence>
<dbReference type="SUPFAM" id="SSF48264">
    <property type="entry name" value="Cytochrome P450"/>
    <property type="match status" value="1"/>
</dbReference>
<dbReference type="GO" id="GO:0005506">
    <property type="term" value="F:iron ion binding"/>
    <property type="evidence" value="ECO:0007669"/>
    <property type="project" value="InterPro"/>
</dbReference>
<evidence type="ECO:0000256" key="2">
    <source>
        <dbReference type="ARBA" id="ARBA00005179"/>
    </source>
</evidence>
<comment type="cofactor">
    <cofactor evidence="1 9">
        <name>heme</name>
        <dbReference type="ChEBI" id="CHEBI:30413"/>
    </cofactor>
</comment>
<reference evidence="10 11" key="1">
    <citation type="submission" date="2016-10" db="EMBL/GenBank/DDBJ databases">
        <title>Genome sequence of the basidiomycete white-rot fungus Trametes pubescens.</title>
        <authorList>
            <person name="Makela M.R."/>
            <person name="Granchi Z."/>
            <person name="Peng M."/>
            <person name="De Vries R.P."/>
            <person name="Grigoriev I."/>
            <person name="Riley R."/>
            <person name="Hilden K."/>
        </authorList>
    </citation>
    <scope>NUCLEOTIDE SEQUENCE [LARGE SCALE GENOMIC DNA]</scope>
    <source>
        <strain evidence="10 11">FBCC735</strain>
    </source>
</reference>
<dbReference type="PRINTS" id="PR00385">
    <property type="entry name" value="P450"/>
</dbReference>
<evidence type="ECO:0000256" key="7">
    <source>
        <dbReference type="ARBA" id="ARBA00023004"/>
    </source>
</evidence>
<dbReference type="PANTHER" id="PTHR24305">
    <property type="entry name" value="CYTOCHROME P450"/>
    <property type="match status" value="1"/>
</dbReference>
<dbReference type="STRING" id="154538.A0A1M2VKW8"/>
<name>A0A1M2VKW8_TRAPU</name>
<evidence type="ECO:0000256" key="1">
    <source>
        <dbReference type="ARBA" id="ARBA00001971"/>
    </source>
</evidence>
<evidence type="ECO:0000256" key="4">
    <source>
        <dbReference type="ARBA" id="ARBA00022617"/>
    </source>
</evidence>
<accession>A0A1M2VKW8</accession>
<dbReference type="OrthoDB" id="1470350at2759"/>
<dbReference type="OMA" id="KIHRRED"/>
<dbReference type="AlphaFoldDB" id="A0A1M2VKW8"/>
<sequence>MIELLGQVFVLGGAAWLLWKLLQPYVMRSTLDNLPGPPSQSFLYGNLKQVYDKQGWDFHRSLGDLYGPVSMLHGKLGQKILYVFDPLAMHHIAVKEQYIYDEADWFLRMNSYTLGPGLVATTGEQHRRQRKMLNPAFNINHMRDMAPIFYEVSHRLRQALKNQIGERPGEIDLSKWMGRTAIELIGQAGLGHSFDPLVEERPDTLGEAMKSFVPSLYAFSDYLQFLSIIDAVVPRMVRNTAATWLPHKPFQKLRGLVMTMHREAIAIYNDKKAVLQSGDEAFKSQVSHGKDLMSLMLKANMSANEHDRLSEEELIAQIATFTVAAVDTTSSALSLILHLLSQHPDVQEKVREEILAAGDGKDIAYDELVSLPYLDAVCRETLRVYPMAPFRFRETRQDVVLPLSQPVRGRDGSMISQIPLPKDTTVFVGVISANTHMAIWGPDGHEWKPERWLSPLPEAVTESKIPGVYSNLMTFWGGGRACIGFKFSQLEMKVVLTTLLSTFKFKLSDKPIHWNLAGIIYPTSEVGGKTSMPLQVTLIKPESE</sequence>
<keyword evidence="5 9" id="KW-0479">Metal-binding</keyword>
<gene>
    <name evidence="10" type="ORF">TRAPUB_890</name>
</gene>
<evidence type="ECO:0000256" key="6">
    <source>
        <dbReference type="ARBA" id="ARBA00023002"/>
    </source>
</evidence>
<dbReference type="InterPro" id="IPR001128">
    <property type="entry name" value="Cyt_P450"/>
</dbReference>
<dbReference type="EMBL" id="MNAD01001070">
    <property type="protein sequence ID" value="OJT08218.1"/>
    <property type="molecule type" value="Genomic_DNA"/>
</dbReference>
<evidence type="ECO:0000256" key="3">
    <source>
        <dbReference type="ARBA" id="ARBA00010617"/>
    </source>
</evidence>
<evidence type="ECO:0000256" key="8">
    <source>
        <dbReference type="ARBA" id="ARBA00023033"/>
    </source>
</evidence>
<proteinExistence type="inferred from homology"/>
<dbReference type="Pfam" id="PF00067">
    <property type="entry name" value="p450"/>
    <property type="match status" value="1"/>
</dbReference>
<dbReference type="Proteomes" id="UP000184267">
    <property type="component" value="Unassembled WGS sequence"/>
</dbReference>
<dbReference type="InterPro" id="IPR036396">
    <property type="entry name" value="Cyt_P450_sf"/>
</dbReference>
<keyword evidence="4 9" id="KW-0349">Heme</keyword>
<dbReference type="GO" id="GO:0016705">
    <property type="term" value="F:oxidoreductase activity, acting on paired donors, with incorporation or reduction of molecular oxygen"/>
    <property type="evidence" value="ECO:0007669"/>
    <property type="project" value="InterPro"/>
</dbReference>
<keyword evidence="8" id="KW-0503">Monooxygenase</keyword>